<reference evidence="2" key="2">
    <citation type="submission" date="2023-05" db="EMBL/GenBank/DDBJ databases">
        <authorList>
            <consortium name="Lawrence Berkeley National Laboratory"/>
            <person name="Steindorff A."/>
            <person name="Hensen N."/>
            <person name="Bonometti L."/>
            <person name="Westerberg I."/>
            <person name="Brannstrom I.O."/>
            <person name="Guillou S."/>
            <person name="Cros-Aarteil S."/>
            <person name="Calhoun S."/>
            <person name="Haridas S."/>
            <person name="Kuo A."/>
            <person name="Mondo S."/>
            <person name="Pangilinan J."/>
            <person name="Riley R."/>
            <person name="Labutti K."/>
            <person name="Andreopoulos B."/>
            <person name="Lipzen A."/>
            <person name="Chen C."/>
            <person name="Yanf M."/>
            <person name="Daum C."/>
            <person name="Ng V."/>
            <person name="Clum A."/>
            <person name="Ohm R."/>
            <person name="Martin F."/>
            <person name="Silar P."/>
            <person name="Natvig D."/>
            <person name="Lalanne C."/>
            <person name="Gautier V."/>
            <person name="Ament-Velasquez S.L."/>
            <person name="Kruys A."/>
            <person name="Hutchinson M.I."/>
            <person name="Powell A.J."/>
            <person name="Barry K."/>
            <person name="Miller A.N."/>
            <person name="Grigoriev I.V."/>
            <person name="Debuchy R."/>
            <person name="Gladieux P."/>
            <person name="Thoren M.H."/>
            <person name="Johannesson H."/>
        </authorList>
    </citation>
    <scope>NUCLEOTIDE SEQUENCE</scope>
    <source>
        <strain evidence="2">CBS 990.96</strain>
    </source>
</reference>
<dbReference type="Proteomes" id="UP001301958">
    <property type="component" value="Unassembled WGS sequence"/>
</dbReference>
<evidence type="ECO:0000313" key="3">
    <source>
        <dbReference type="Proteomes" id="UP001301958"/>
    </source>
</evidence>
<protein>
    <submittedName>
        <fullName evidence="2">Uncharacterized protein</fullName>
    </submittedName>
</protein>
<evidence type="ECO:0000313" key="2">
    <source>
        <dbReference type="EMBL" id="KAK4231794.1"/>
    </source>
</evidence>
<reference evidence="2" key="1">
    <citation type="journal article" date="2023" name="Mol. Phylogenet. Evol.">
        <title>Genome-scale phylogeny and comparative genomics of the fungal order Sordariales.</title>
        <authorList>
            <person name="Hensen N."/>
            <person name="Bonometti L."/>
            <person name="Westerberg I."/>
            <person name="Brannstrom I.O."/>
            <person name="Guillou S."/>
            <person name="Cros-Aarteil S."/>
            <person name="Calhoun S."/>
            <person name="Haridas S."/>
            <person name="Kuo A."/>
            <person name="Mondo S."/>
            <person name="Pangilinan J."/>
            <person name="Riley R."/>
            <person name="LaButti K."/>
            <person name="Andreopoulos B."/>
            <person name="Lipzen A."/>
            <person name="Chen C."/>
            <person name="Yan M."/>
            <person name="Daum C."/>
            <person name="Ng V."/>
            <person name="Clum A."/>
            <person name="Steindorff A."/>
            <person name="Ohm R.A."/>
            <person name="Martin F."/>
            <person name="Silar P."/>
            <person name="Natvig D.O."/>
            <person name="Lalanne C."/>
            <person name="Gautier V."/>
            <person name="Ament-Velasquez S.L."/>
            <person name="Kruys A."/>
            <person name="Hutchinson M.I."/>
            <person name="Powell A.J."/>
            <person name="Barry K."/>
            <person name="Miller A.N."/>
            <person name="Grigoriev I.V."/>
            <person name="Debuchy R."/>
            <person name="Gladieux P."/>
            <person name="Hiltunen Thoren M."/>
            <person name="Johannesson H."/>
        </authorList>
    </citation>
    <scope>NUCLEOTIDE SEQUENCE</scope>
    <source>
        <strain evidence="2">CBS 990.96</strain>
    </source>
</reference>
<proteinExistence type="predicted"/>
<feature type="compositionally biased region" description="Polar residues" evidence="1">
    <location>
        <begin position="114"/>
        <end position="124"/>
    </location>
</feature>
<sequence length="310" mass="34816">MALDWPIYSVFSGFHVISSDSSRGERNPYFAFWRTSQSWYWSGHTKIHQPTCAVRVATSLPGTQAKHMCMSIGPQGVWMQQKTASLPFTLPVTQQSQPLGSGPGKHHRLRPSKENSIPRQSMAQPNRGKPNSVVMPLFARQRAAIKYRGAGKRRCLVHQRHSNIELCVHTFGTDNQGNSRSSLPQATAFALFAAIDLLAAICRPETGAYLLVFISSHIDKLISLKTLCISLCLFRLFCIKKTMLGFQTVLRTVSPEFSTPRPPFTQNINSLHNSMYPIFCISDAMCGISYLVIRQWFGDHDPTFNLHQTC</sequence>
<keyword evidence="3" id="KW-1185">Reference proteome</keyword>
<feature type="region of interest" description="Disordered" evidence="1">
    <location>
        <begin position="93"/>
        <end position="131"/>
    </location>
</feature>
<dbReference type="EMBL" id="MU865291">
    <property type="protein sequence ID" value="KAK4231794.1"/>
    <property type="molecule type" value="Genomic_DNA"/>
</dbReference>
<organism evidence="2 3">
    <name type="scientific">Podospora fimiseda</name>
    <dbReference type="NCBI Taxonomy" id="252190"/>
    <lineage>
        <taxon>Eukaryota</taxon>
        <taxon>Fungi</taxon>
        <taxon>Dikarya</taxon>
        <taxon>Ascomycota</taxon>
        <taxon>Pezizomycotina</taxon>
        <taxon>Sordariomycetes</taxon>
        <taxon>Sordariomycetidae</taxon>
        <taxon>Sordariales</taxon>
        <taxon>Podosporaceae</taxon>
        <taxon>Podospora</taxon>
    </lineage>
</organism>
<comment type="caution">
    <text evidence="2">The sequence shown here is derived from an EMBL/GenBank/DDBJ whole genome shotgun (WGS) entry which is preliminary data.</text>
</comment>
<accession>A0AAN7BY42</accession>
<dbReference type="AlphaFoldDB" id="A0AAN7BY42"/>
<name>A0AAN7BY42_9PEZI</name>
<gene>
    <name evidence="2" type="ORF">QBC38DRAFT_439806</name>
</gene>
<evidence type="ECO:0000256" key="1">
    <source>
        <dbReference type="SAM" id="MobiDB-lite"/>
    </source>
</evidence>